<dbReference type="EMBL" id="OFSM01000026">
    <property type="protein sequence ID" value="SOY31470.1"/>
    <property type="molecule type" value="Genomic_DNA"/>
</dbReference>
<dbReference type="Proteomes" id="UP000236311">
    <property type="component" value="Unassembled WGS sequence"/>
</dbReference>
<evidence type="ECO:0000256" key="1">
    <source>
        <dbReference type="SAM" id="Phobius"/>
    </source>
</evidence>
<evidence type="ECO:0000313" key="2">
    <source>
        <dbReference type="EMBL" id="SOY31470.1"/>
    </source>
</evidence>
<gene>
    <name evidence="2" type="ORF">AMURIS_04213</name>
</gene>
<accession>A0A2K4ZLZ5</accession>
<dbReference type="AlphaFoldDB" id="A0A2K4ZLZ5"/>
<reference evidence="2 3" key="1">
    <citation type="submission" date="2018-01" db="EMBL/GenBank/DDBJ databases">
        <authorList>
            <person name="Gaut B.S."/>
            <person name="Morton B.R."/>
            <person name="Clegg M.T."/>
            <person name="Duvall M.R."/>
        </authorList>
    </citation>
    <scope>NUCLEOTIDE SEQUENCE [LARGE SCALE GENOMIC DNA]</scope>
    <source>
        <strain evidence="2">GP69</strain>
    </source>
</reference>
<protein>
    <submittedName>
        <fullName evidence="2">Uncharacterized protein</fullName>
    </submittedName>
</protein>
<keyword evidence="1" id="KW-0472">Membrane</keyword>
<keyword evidence="3" id="KW-1185">Reference proteome</keyword>
<feature type="transmembrane region" description="Helical" evidence="1">
    <location>
        <begin position="12"/>
        <end position="41"/>
    </location>
</feature>
<evidence type="ECO:0000313" key="3">
    <source>
        <dbReference type="Proteomes" id="UP000236311"/>
    </source>
</evidence>
<organism evidence="2 3">
    <name type="scientific">Acetatifactor muris</name>
    <dbReference type="NCBI Taxonomy" id="879566"/>
    <lineage>
        <taxon>Bacteria</taxon>
        <taxon>Bacillati</taxon>
        <taxon>Bacillota</taxon>
        <taxon>Clostridia</taxon>
        <taxon>Lachnospirales</taxon>
        <taxon>Lachnospiraceae</taxon>
        <taxon>Acetatifactor</taxon>
    </lineage>
</organism>
<name>A0A2K4ZLZ5_9FIRM</name>
<sequence length="50" mass="5680">MLEILQFIFSNFWIFCGTVILLYIIGVYCITSPIAAILCAFSKDSKDKDN</sequence>
<keyword evidence="1" id="KW-0812">Transmembrane</keyword>
<proteinExistence type="predicted"/>
<keyword evidence="1" id="KW-1133">Transmembrane helix</keyword>